<dbReference type="Proteomes" id="UP000197587">
    <property type="component" value="Unassembled WGS sequence"/>
</dbReference>
<dbReference type="RefSeq" id="WP_088264919.1">
    <property type="nucleotide sequence ID" value="NZ_JASZ02000040.1"/>
</dbReference>
<dbReference type="PANTHER" id="PTHR43861:SF6">
    <property type="entry name" value="METHYLTRANSFERASE TYPE 11"/>
    <property type="match status" value="1"/>
</dbReference>
<dbReference type="GO" id="GO:0008168">
    <property type="term" value="F:methyltransferase activity"/>
    <property type="evidence" value="ECO:0007669"/>
    <property type="project" value="UniProtKB-KW"/>
</dbReference>
<comment type="caution">
    <text evidence="1">The sequence shown here is derived from an EMBL/GenBank/DDBJ whole genome shotgun (WGS) entry which is preliminary data.</text>
</comment>
<accession>A0A246B6X7</accession>
<sequence>MKIKDHFLSQETFEIRETPVKGLYKTHPIPENLDTYYESENYISHHQDSGSLKEKLYKFLQRFNLNYKRNIIAQELYRNASVLDYGCGAGEFLKFIEDDFTTFGYEPSDAARNFAQKKLQKTQLLNEIDSIENGSLDAITLWHVFEHIEDQENMLKKFHDKLKDKGLLIIAVPNPSSYDAKKYKEYWAAYDVPRHIFHFTKSGMENLMNNENWKIKKIKPLLLDSFYISMLSEKYKKSPFFWIKGMIYGAISNFKGLKNYEFSSLIYVIEKK</sequence>
<keyword evidence="1" id="KW-0489">Methyltransferase</keyword>
<evidence type="ECO:0000313" key="2">
    <source>
        <dbReference type="Proteomes" id="UP000197587"/>
    </source>
</evidence>
<evidence type="ECO:0000313" key="1">
    <source>
        <dbReference type="EMBL" id="OWK97125.1"/>
    </source>
</evidence>
<dbReference type="EMBL" id="JASZ02000040">
    <property type="protein sequence ID" value="OWK97125.1"/>
    <property type="molecule type" value="Genomic_DNA"/>
</dbReference>
<dbReference type="AlphaFoldDB" id="A0A246B6X7"/>
<dbReference type="PANTHER" id="PTHR43861">
    <property type="entry name" value="TRANS-ACONITATE 2-METHYLTRANSFERASE-RELATED"/>
    <property type="match status" value="1"/>
</dbReference>
<dbReference type="Gene3D" id="3.40.50.150">
    <property type="entry name" value="Vaccinia Virus protein VP39"/>
    <property type="match status" value="1"/>
</dbReference>
<dbReference type="InterPro" id="IPR029063">
    <property type="entry name" value="SAM-dependent_MTases_sf"/>
</dbReference>
<gene>
    <name evidence="1" type="ORF">AP75_12865</name>
</gene>
<dbReference type="Pfam" id="PF13489">
    <property type="entry name" value="Methyltransf_23"/>
    <property type="match status" value="1"/>
</dbReference>
<protein>
    <submittedName>
        <fullName evidence="1">Methyltransferase type 11</fullName>
    </submittedName>
</protein>
<keyword evidence="1" id="KW-0808">Transferase</keyword>
<dbReference type="CDD" id="cd02440">
    <property type="entry name" value="AdoMet_MTases"/>
    <property type="match status" value="1"/>
</dbReference>
<dbReference type="GO" id="GO:0032259">
    <property type="term" value="P:methylation"/>
    <property type="evidence" value="ECO:0007669"/>
    <property type="project" value="UniProtKB-KW"/>
</dbReference>
<keyword evidence="2" id="KW-1185">Reference proteome</keyword>
<reference evidence="1 2" key="1">
    <citation type="submission" date="2017-05" db="EMBL/GenBank/DDBJ databases">
        <title>Genome of Chryseobacterium haifense.</title>
        <authorList>
            <person name="Newman J.D."/>
        </authorList>
    </citation>
    <scope>NUCLEOTIDE SEQUENCE [LARGE SCALE GENOMIC DNA]</scope>
    <source>
        <strain evidence="1 2">DSM 19056</strain>
    </source>
</reference>
<dbReference type="SUPFAM" id="SSF53335">
    <property type="entry name" value="S-adenosyl-L-methionine-dependent methyltransferases"/>
    <property type="match status" value="1"/>
</dbReference>
<organism evidence="1 2">
    <name type="scientific">Kaistella haifensis DSM 19056</name>
    <dbReference type="NCBI Taxonomy" id="1450526"/>
    <lineage>
        <taxon>Bacteria</taxon>
        <taxon>Pseudomonadati</taxon>
        <taxon>Bacteroidota</taxon>
        <taxon>Flavobacteriia</taxon>
        <taxon>Flavobacteriales</taxon>
        <taxon>Weeksellaceae</taxon>
        <taxon>Chryseobacterium group</taxon>
        <taxon>Kaistella</taxon>
    </lineage>
</organism>
<proteinExistence type="predicted"/>
<name>A0A246B6X7_9FLAO</name>